<reference evidence="1 2" key="1">
    <citation type="journal article" date="2000" name="Nature">
        <title>Complete DNA sequence of a serogroup A strain of Neisseria meningitidis Z2491.</title>
        <authorList>
            <person name="Parkhill J."/>
            <person name="Achtman M."/>
            <person name="James K.D."/>
            <person name="Bentley S.D."/>
            <person name="Churcher C."/>
            <person name="Klee S.R."/>
            <person name="Morelli G."/>
            <person name="Basham D."/>
            <person name="Brown D."/>
            <person name="Chillingworth T."/>
            <person name="Davies R.M."/>
            <person name="Davis P."/>
            <person name="Devlin K."/>
            <person name="Feltwell T."/>
            <person name="Hamlin N."/>
            <person name="Holroyd S."/>
            <person name="Jagels K."/>
            <person name="Leather S."/>
            <person name="Moule S."/>
            <person name="Mungall K."/>
            <person name="Quail M.A."/>
            <person name="Rajandream M.A."/>
            <person name="Rutherford K.M."/>
            <person name="Simmonds M."/>
            <person name="Skelton J."/>
            <person name="Whitehead S."/>
            <person name="Spratt B.G."/>
            <person name="Barrell B.G."/>
        </authorList>
    </citation>
    <scope>NUCLEOTIDE SEQUENCE [LARGE SCALE GENOMIC DNA]</scope>
    <source>
        <strain evidence="2">DSM 15465 / Z2491</strain>
    </source>
</reference>
<dbReference type="EnsemblBacteria" id="CAM08946">
    <property type="protein sequence ID" value="CAM08946"/>
    <property type="gene ID" value="NMA1825"/>
</dbReference>
<name>A0A0U1RJS1_NEIMA</name>
<dbReference type="EMBL" id="AL157959">
    <property type="protein sequence ID" value="CAM08946.1"/>
    <property type="molecule type" value="Genomic_DNA"/>
</dbReference>
<dbReference type="InterPro" id="IPR018755">
    <property type="entry name" value="Phage_Mu_Gp48"/>
</dbReference>
<evidence type="ECO:0008006" key="3">
    <source>
        <dbReference type="Google" id="ProtNLM"/>
    </source>
</evidence>
<dbReference type="RefSeq" id="WP_002212756.1">
    <property type="nucleotide sequence ID" value="NC_003116.1"/>
</dbReference>
<accession>A0A0U1RJS1</accession>
<dbReference type="HOGENOM" id="CLU_114463_0_0_4"/>
<dbReference type="KEGG" id="nma:NMA1825"/>
<dbReference type="GeneID" id="93387756"/>
<gene>
    <name evidence="1" type="ordered locus">NMA1825</name>
</gene>
<organism evidence="1 2">
    <name type="scientific">Neisseria meningitidis serogroup A / serotype 4A (strain DSM 15465 / Z2491)</name>
    <dbReference type="NCBI Taxonomy" id="122587"/>
    <lineage>
        <taxon>Bacteria</taxon>
        <taxon>Pseudomonadati</taxon>
        <taxon>Pseudomonadota</taxon>
        <taxon>Betaproteobacteria</taxon>
        <taxon>Neisseriales</taxon>
        <taxon>Neisseriaceae</taxon>
        <taxon>Neisseria</taxon>
    </lineage>
</organism>
<evidence type="ECO:0000313" key="2">
    <source>
        <dbReference type="Proteomes" id="UP000000626"/>
    </source>
</evidence>
<proteinExistence type="predicted"/>
<dbReference type="Pfam" id="PF10076">
    <property type="entry name" value="Phage_Mu_Gp48"/>
    <property type="match status" value="1"/>
</dbReference>
<protein>
    <recommendedName>
        <fullName evidence="3">Phage protein</fullName>
    </recommendedName>
</protein>
<sequence>MIHQTLLAAMRPPVSYDTVGETAEIKAEAGVFDIVADHAEGVKNAPFPDAENDYLYRWEELLAITPPAGANTQQRTDAVLAKLNALGGLSIAYFTAIAESAGYTVTIYEEDQFRAGESCAGDCLNTEDAIWRWCVDIADGKATAYIFRAGQSRAGDRISVYTDPIIETMFEELKPAWTYCRFEYEEEV</sequence>
<dbReference type="AlphaFoldDB" id="A0A0U1RJS1"/>
<evidence type="ECO:0000313" key="1">
    <source>
        <dbReference type="EMBL" id="CAM08946.1"/>
    </source>
</evidence>
<dbReference type="Proteomes" id="UP000000626">
    <property type="component" value="Chromosome"/>
</dbReference>